<feature type="binding site" evidence="9">
    <location>
        <position position="225"/>
    </location>
    <ligand>
        <name>Mg(2+)</name>
        <dbReference type="ChEBI" id="CHEBI:18420"/>
        <label>2</label>
    </ligand>
</feature>
<keyword evidence="9" id="KW-0460">Magnesium</keyword>
<feature type="binding site" evidence="9">
    <location>
        <begin position="107"/>
        <end position="115"/>
    </location>
    <ligand>
        <name>5-phospho-alpha-D-ribose 1-diphosphate</name>
        <dbReference type="ChEBI" id="CHEBI:58017"/>
    </ligand>
</feature>
<gene>
    <name evidence="9 12" type="primary">trpD</name>
    <name evidence="12" type="ORF">ENV75_04105</name>
</gene>
<dbReference type="PANTHER" id="PTHR43285">
    <property type="entry name" value="ANTHRANILATE PHOSPHORIBOSYLTRANSFERASE"/>
    <property type="match status" value="1"/>
</dbReference>
<reference evidence="12" key="1">
    <citation type="journal article" date="2020" name="mSystems">
        <title>Genome- and Community-Level Interaction Insights into Carbon Utilization and Element Cycling Functions of Hydrothermarchaeota in Hydrothermal Sediment.</title>
        <authorList>
            <person name="Zhou Z."/>
            <person name="Liu Y."/>
            <person name="Xu W."/>
            <person name="Pan J."/>
            <person name="Luo Z.H."/>
            <person name="Li M."/>
        </authorList>
    </citation>
    <scope>NUCLEOTIDE SEQUENCE [LARGE SCALE GENOMIC DNA]</scope>
    <source>
        <strain evidence="12">SpSt-788</strain>
    </source>
</reference>
<dbReference type="NCBIfam" id="TIGR01245">
    <property type="entry name" value="trpD"/>
    <property type="match status" value="1"/>
</dbReference>
<evidence type="ECO:0000256" key="5">
    <source>
        <dbReference type="ARBA" id="ARBA00022822"/>
    </source>
</evidence>
<dbReference type="EMBL" id="DTHO01000044">
    <property type="protein sequence ID" value="HGG99616.1"/>
    <property type="molecule type" value="Genomic_DNA"/>
</dbReference>
<dbReference type="UniPathway" id="UPA00035">
    <property type="reaction ID" value="UER00041"/>
</dbReference>
<dbReference type="Gene3D" id="1.20.970.10">
    <property type="entry name" value="Transferase, Pyrimidine Nucleoside Phosphorylase, Chain C"/>
    <property type="match status" value="1"/>
</dbReference>
<dbReference type="GO" id="GO:0000287">
    <property type="term" value="F:magnesium ion binding"/>
    <property type="evidence" value="ECO:0007669"/>
    <property type="project" value="UniProtKB-UniRule"/>
</dbReference>
<dbReference type="Gene3D" id="3.40.1030.10">
    <property type="entry name" value="Nucleoside phosphorylase/phosphoribosyltransferase catalytic domain"/>
    <property type="match status" value="1"/>
</dbReference>
<feature type="binding site" evidence="9">
    <location>
        <position position="224"/>
    </location>
    <ligand>
        <name>Mg(2+)</name>
        <dbReference type="ChEBI" id="CHEBI:18420"/>
        <label>2</label>
    </ligand>
</feature>
<keyword evidence="5 9" id="KW-0822">Tryptophan biosynthesis</keyword>
<evidence type="ECO:0000256" key="4">
    <source>
        <dbReference type="ARBA" id="ARBA00022679"/>
    </source>
</evidence>
<keyword evidence="2 9" id="KW-0028">Amino-acid biosynthesis</keyword>
<comment type="catalytic activity">
    <reaction evidence="7 9">
        <text>N-(5-phospho-beta-D-ribosyl)anthranilate + diphosphate = 5-phospho-alpha-D-ribose 1-diphosphate + anthranilate</text>
        <dbReference type="Rhea" id="RHEA:11768"/>
        <dbReference type="ChEBI" id="CHEBI:16567"/>
        <dbReference type="ChEBI" id="CHEBI:18277"/>
        <dbReference type="ChEBI" id="CHEBI:33019"/>
        <dbReference type="ChEBI" id="CHEBI:58017"/>
        <dbReference type="EC" id="2.4.2.18"/>
    </reaction>
</comment>
<feature type="domain" description="Glycosyl transferase family 3 N-terminal" evidence="11">
    <location>
        <begin position="4"/>
        <end position="63"/>
    </location>
</feature>
<feature type="domain" description="Glycosyl transferase family 3" evidence="10">
    <location>
        <begin position="74"/>
        <end position="323"/>
    </location>
</feature>
<evidence type="ECO:0000256" key="6">
    <source>
        <dbReference type="ARBA" id="ARBA00023141"/>
    </source>
</evidence>
<feature type="binding site" evidence="9">
    <location>
        <position position="119"/>
    </location>
    <ligand>
        <name>5-phospho-alpha-D-ribose 1-diphosphate</name>
        <dbReference type="ChEBI" id="CHEBI:58017"/>
    </ligand>
</feature>
<proteinExistence type="inferred from homology"/>
<feature type="binding site" evidence="9">
    <location>
        <begin position="89"/>
        <end position="92"/>
    </location>
    <ligand>
        <name>5-phospho-alpha-D-ribose 1-diphosphate</name>
        <dbReference type="ChEBI" id="CHEBI:58017"/>
    </ligand>
</feature>
<feature type="binding site" evidence="9">
    <location>
        <position position="165"/>
    </location>
    <ligand>
        <name>anthranilate</name>
        <dbReference type="ChEBI" id="CHEBI:16567"/>
        <label>2</label>
    </ligand>
</feature>
<evidence type="ECO:0000259" key="10">
    <source>
        <dbReference type="Pfam" id="PF00591"/>
    </source>
</evidence>
<feature type="binding site" evidence="9">
    <location>
        <begin position="82"/>
        <end position="83"/>
    </location>
    <ligand>
        <name>5-phospho-alpha-D-ribose 1-diphosphate</name>
        <dbReference type="ChEBI" id="CHEBI:58017"/>
    </ligand>
</feature>
<comment type="similarity">
    <text evidence="8">In the C-terminal section; belongs to the anthranilate phosphoribosyltransferase family.</text>
</comment>
<dbReference type="AlphaFoldDB" id="A0A7C4AJH4"/>
<dbReference type="InterPro" id="IPR000312">
    <property type="entry name" value="Glycosyl_Trfase_fam3"/>
</dbReference>
<comment type="cofactor">
    <cofactor evidence="9">
        <name>Mg(2+)</name>
        <dbReference type="ChEBI" id="CHEBI:18420"/>
    </cofactor>
    <text evidence="9">Binds 2 magnesium ions per monomer.</text>
</comment>
<dbReference type="HAMAP" id="MF_00211">
    <property type="entry name" value="TrpD"/>
    <property type="match status" value="1"/>
</dbReference>
<keyword evidence="9" id="KW-0479">Metal-binding</keyword>
<dbReference type="GO" id="GO:0005829">
    <property type="term" value="C:cytosol"/>
    <property type="evidence" value="ECO:0007669"/>
    <property type="project" value="TreeGrafter"/>
</dbReference>
<feature type="binding site" evidence="9">
    <location>
        <position position="91"/>
    </location>
    <ligand>
        <name>Mg(2+)</name>
        <dbReference type="ChEBI" id="CHEBI:18420"/>
        <label>1</label>
    </ligand>
</feature>
<dbReference type="GO" id="GO:0000162">
    <property type="term" value="P:L-tryptophan biosynthetic process"/>
    <property type="evidence" value="ECO:0007669"/>
    <property type="project" value="UniProtKB-UniRule"/>
</dbReference>
<evidence type="ECO:0000256" key="3">
    <source>
        <dbReference type="ARBA" id="ARBA00022676"/>
    </source>
</evidence>
<accession>A0A7C4AJH4</accession>
<dbReference type="FunFam" id="3.40.1030.10:FF:000002">
    <property type="entry name" value="Anthranilate phosphoribosyltransferase"/>
    <property type="match status" value="1"/>
</dbReference>
<feature type="binding site" evidence="9">
    <location>
        <position position="225"/>
    </location>
    <ligand>
        <name>Mg(2+)</name>
        <dbReference type="ChEBI" id="CHEBI:18420"/>
        <label>1</label>
    </ligand>
</feature>
<keyword evidence="4 9" id="KW-0808">Transferase</keyword>
<comment type="subunit">
    <text evidence="9">Homodimer.</text>
</comment>
<dbReference type="InterPro" id="IPR036320">
    <property type="entry name" value="Glycosyl_Trfase_fam3_N_dom_sf"/>
</dbReference>
<dbReference type="SUPFAM" id="SSF47648">
    <property type="entry name" value="Nucleoside phosphorylase/phosphoribosyltransferase N-terminal domain"/>
    <property type="match status" value="1"/>
</dbReference>
<dbReference type="PANTHER" id="PTHR43285:SF2">
    <property type="entry name" value="ANTHRANILATE PHOSPHORIBOSYLTRANSFERASE"/>
    <property type="match status" value="1"/>
</dbReference>
<feature type="binding site" evidence="9">
    <location>
        <position position="110"/>
    </location>
    <ligand>
        <name>anthranilate</name>
        <dbReference type="ChEBI" id="CHEBI:16567"/>
        <label>1</label>
    </ligand>
</feature>
<evidence type="ECO:0000259" key="11">
    <source>
        <dbReference type="Pfam" id="PF02885"/>
    </source>
</evidence>
<evidence type="ECO:0000256" key="7">
    <source>
        <dbReference type="ARBA" id="ARBA00052328"/>
    </source>
</evidence>
<name>A0A7C4AJH4_9BACT</name>
<evidence type="ECO:0000256" key="8">
    <source>
        <dbReference type="ARBA" id="ARBA00061188"/>
    </source>
</evidence>
<feature type="binding site" evidence="9">
    <location>
        <position position="79"/>
    </location>
    <ligand>
        <name>anthranilate</name>
        <dbReference type="ChEBI" id="CHEBI:16567"/>
        <label>1</label>
    </ligand>
</feature>
<comment type="caution">
    <text evidence="12">The sequence shown here is derived from an EMBL/GenBank/DDBJ whole genome shotgun (WGS) entry which is preliminary data.</text>
</comment>
<dbReference type="GO" id="GO:0004048">
    <property type="term" value="F:anthranilate phosphoribosyltransferase activity"/>
    <property type="evidence" value="ECO:0007669"/>
    <property type="project" value="UniProtKB-UniRule"/>
</dbReference>
<comment type="similarity">
    <text evidence="9">Belongs to the anthranilate phosphoribosyltransferase family.</text>
</comment>
<sequence length="336" mass="36639">MITEAIYKLSKKENLPAELLRESFVEIIEGKASEAQIAGFLMGLSMKGESEEEILTTVKLFRDYTVKIKAPEGAIDIVGTGGDRSGTFNVSTATSFVVAGADVPVAKHGNRSASSQCGSIDVLEELGIKVDMTSEKAERCLFECGITVLFAPLYHPAMKRVAPVRKELKIRTIFNILGPMLNPAGVKYQLLGVSARQYMDTIARVLIRLGSEDVMVVHSEDGLDEITVTGKTYIVRAKNGEIKNLTVSPEDAGFMKASLKDIKGGDRKENARIILNILKGEKGHQRDMVLMNAAAALQVADRASDFKEGIEIASESIDSGKAYYKLEELKKFTNSN</sequence>
<feature type="binding site" evidence="9">
    <location>
        <position position="87"/>
    </location>
    <ligand>
        <name>5-phospho-alpha-D-ribose 1-diphosphate</name>
        <dbReference type="ChEBI" id="CHEBI:58017"/>
    </ligand>
</feature>
<evidence type="ECO:0000313" key="12">
    <source>
        <dbReference type="EMBL" id="HGG99616.1"/>
    </source>
</evidence>
<protein>
    <recommendedName>
        <fullName evidence="9">Anthranilate phosphoribosyltransferase</fullName>
        <ecNumber evidence="9">2.4.2.18</ecNumber>
    </recommendedName>
</protein>
<dbReference type="InterPro" id="IPR017459">
    <property type="entry name" value="Glycosyl_Trfase_fam3_N_dom"/>
</dbReference>
<comment type="pathway">
    <text evidence="1 9">Amino-acid biosynthesis; L-tryptophan biosynthesis; L-tryptophan from chorismate: step 2/5.</text>
</comment>
<comment type="function">
    <text evidence="9">Catalyzes the transfer of the phosphoribosyl group of 5-phosphorylribose-1-pyrophosphate (PRPP) to anthranilate to yield N-(5'-phosphoribosyl)-anthranilate (PRA).</text>
</comment>
<evidence type="ECO:0000256" key="9">
    <source>
        <dbReference type="HAMAP-Rule" id="MF_00211"/>
    </source>
</evidence>
<keyword evidence="6 9" id="KW-0057">Aromatic amino acid biosynthesis</keyword>
<dbReference type="Pfam" id="PF00591">
    <property type="entry name" value="Glycos_transf_3"/>
    <property type="match status" value="1"/>
</dbReference>
<dbReference type="EC" id="2.4.2.18" evidence="9"/>
<comment type="caution">
    <text evidence="9">Lacks conserved residue(s) required for the propagation of feature annotation.</text>
</comment>
<evidence type="ECO:0000256" key="1">
    <source>
        <dbReference type="ARBA" id="ARBA00004907"/>
    </source>
</evidence>
<dbReference type="SUPFAM" id="SSF52418">
    <property type="entry name" value="Nucleoside phosphorylase/phosphoribosyltransferase catalytic domain"/>
    <property type="match status" value="1"/>
</dbReference>
<organism evidence="12">
    <name type="scientific">Thermodesulfovibrio aggregans</name>
    <dbReference type="NCBI Taxonomy" id="86166"/>
    <lineage>
        <taxon>Bacteria</taxon>
        <taxon>Pseudomonadati</taxon>
        <taxon>Nitrospirota</taxon>
        <taxon>Thermodesulfovibrionia</taxon>
        <taxon>Thermodesulfovibrionales</taxon>
        <taxon>Thermodesulfovibrionaceae</taxon>
        <taxon>Thermodesulfovibrio</taxon>
    </lineage>
</organism>
<feature type="binding site" evidence="9">
    <location>
        <position position="79"/>
    </location>
    <ligand>
        <name>5-phospho-alpha-D-ribose 1-diphosphate</name>
        <dbReference type="ChEBI" id="CHEBI:58017"/>
    </ligand>
</feature>
<evidence type="ECO:0000256" key="2">
    <source>
        <dbReference type="ARBA" id="ARBA00022605"/>
    </source>
</evidence>
<dbReference type="InterPro" id="IPR035902">
    <property type="entry name" value="Nuc_phospho_transferase"/>
</dbReference>
<dbReference type="Pfam" id="PF02885">
    <property type="entry name" value="Glycos_trans_3N"/>
    <property type="match status" value="1"/>
</dbReference>
<keyword evidence="3 9" id="KW-0328">Glycosyltransferase</keyword>
<dbReference type="InterPro" id="IPR005940">
    <property type="entry name" value="Anthranilate_Pribosyl_Tfrase"/>
</dbReference>